<dbReference type="PANTHER" id="PTHR34406:SF1">
    <property type="entry name" value="PROTEIN YCEI"/>
    <property type="match status" value="1"/>
</dbReference>
<evidence type="ECO:0000313" key="3">
    <source>
        <dbReference type="Proteomes" id="UP000230000"/>
    </source>
</evidence>
<accession>A0A2M9CVD3</accession>
<organism evidence="2 3">
    <name type="scientific">Thermoflavifilum aggregans</name>
    <dbReference type="NCBI Taxonomy" id="454188"/>
    <lineage>
        <taxon>Bacteria</taxon>
        <taxon>Pseudomonadati</taxon>
        <taxon>Bacteroidota</taxon>
        <taxon>Chitinophagia</taxon>
        <taxon>Chitinophagales</taxon>
        <taxon>Chitinophagaceae</taxon>
        <taxon>Thermoflavifilum</taxon>
    </lineage>
</organism>
<comment type="caution">
    <text evidence="2">The sequence shown here is derived from an EMBL/GenBank/DDBJ whole genome shotgun (WGS) entry which is preliminary data.</text>
</comment>
<proteinExistence type="predicted"/>
<reference evidence="2 3" key="1">
    <citation type="submission" date="2017-11" db="EMBL/GenBank/DDBJ databases">
        <title>Genomic Encyclopedia of Archaeal and Bacterial Type Strains, Phase II (KMG-II): From Individual Species to Whole Genera.</title>
        <authorList>
            <person name="Goeker M."/>
        </authorList>
    </citation>
    <scope>NUCLEOTIDE SEQUENCE [LARGE SCALE GENOMIC DNA]</scope>
    <source>
        <strain evidence="2 3">DSM 27268</strain>
    </source>
</reference>
<name>A0A2M9CVD3_9BACT</name>
<dbReference type="Proteomes" id="UP000230000">
    <property type="component" value="Unassembled WGS sequence"/>
</dbReference>
<evidence type="ECO:0000259" key="1">
    <source>
        <dbReference type="SMART" id="SM00867"/>
    </source>
</evidence>
<dbReference type="PANTHER" id="PTHR34406">
    <property type="entry name" value="PROTEIN YCEI"/>
    <property type="match status" value="1"/>
</dbReference>
<dbReference type="Gene3D" id="2.40.128.110">
    <property type="entry name" value="Lipid/polyisoprenoid-binding, YceI-like"/>
    <property type="match status" value="1"/>
</dbReference>
<dbReference type="SMART" id="SM00867">
    <property type="entry name" value="YceI"/>
    <property type="match status" value="1"/>
</dbReference>
<dbReference type="Pfam" id="PF04264">
    <property type="entry name" value="YceI"/>
    <property type="match status" value="1"/>
</dbReference>
<protein>
    <submittedName>
        <fullName evidence="2">Polyisoprenoid-binding protein YceI</fullName>
    </submittedName>
</protein>
<sequence>MTMAQQQKWVADLAHSEVSFRVKHLMVSHVTGYFRKFHVEAHTSAEDFQDARIVFTAQVDSIETGNADRDAHLKGPDFFDAAKYPEISFVSTAFRKLNDEGDYELHGELTMKGITHPVSFQVHYEGSVKDPWGNQKAGFSVQGRINRKEWGLNWNAALETGGVVVSEDVRVAAELQMLQQVPAETLA</sequence>
<dbReference type="AlphaFoldDB" id="A0A2M9CVD3"/>
<keyword evidence="3" id="KW-1185">Reference proteome</keyword>
<dbReference type="EMBL" id="PGFG01000001">
    <property type="protein sequence ID" value="PJJ75845.1"/>
    <property type="molecule type" value="Genomic_DNA"/>
</dbReference>
<dbReference type="InterPro" id="IPR007372">
    <property type="entry name" value="Lipid/polyisoprenoid-bd_YceI"/>
</dbReference>
<evidence type="ECO:0000313" key="2">
    <source>
        <dbReference type="EMBL" id="PJJ75845.1"/>
    </source>
</evidence>
<dbReference type="SUPFAM" id="SSF101874">
    <property type="entry name" value="YceI-like"/>
    <property type="match status" value="1"/>
</dbReference>
<feature type="domain" description="Lipid/polyisoprenoid-binding YceI-like" evidence="1">
    <location>
        <begin position="8"/>
        <end position="178"/>
    </location>
</feature>
<gene>
    <name evidence="2" type="ORF">BXY57_1436</name>
</gene>
<dbReference type="InterPro" id="IPR036761">
    <property type="entry name" value="TTHA0802/YceI-like_sf"/>
</dbReference>